<gene>
    <name evidence="3" type="ORF">CAL20_01860</name>
</gene>
<organism evidence="3 4">
    <name type="scientific">Bordetella genomosp. 4</name>
    <dbReference type="NCBI Taxonomy" id="463044"/>
    <lineage>
        <taxon>Bacteria</taxon>
        <taxon>Pseudomonadati</taxon>
        <taxon>Pseudomonadota</taxon>
        <taxon>Betaproteobacteria</taxon>
        <taxon>Burkholderiales</taxon>
        <taxon>Alcaligenaceae</taxon>
        <taxon>Bordetella</taxon>
    </lineage>
</organism>
<feature type="domain" description="Fumarate lyase N-terminal" evidence="2">
    <location>
        <begin position="33"/>
        <end position="293"/>
    </location>
</feature>
<dbReference type="RefSeq" id="WP_094819571.1">
    <property type="nucleotide sequence ID" value="NZ_NEVO01000001.1"/>
</dbReference>
<dbReference type="Pfam" id="PF00206">
    <property type="entry name" value="Lyase_1"/>
    <property type="match status" value="1"/>
</dbReference>
<evidence type="ECO:0000256" key="1">
    <source>
        <dbReference type="ARBA" id="ARBA00034772"/>
    </source>
</evidence>
<keyword evidence="4" id="KW-1185">Reference proteome</keyword>
<comment type="similarity">
    <text evidence="1">Belongs to the class-II fumarase/aspartase family.</text>
</comment>
<dbReference type="Gene3D" id="1.20.200.10">
    <property type="entry name" value="Fumarase/aspartase (Central domain)"/>
    <property type="match status" value="1"/>
</dbReference>
<comment type="caution">
    <text evidence="3">The sequence shown here is derived from an EMBL/GenBank/DDBJ whole genome shotgun (WGS) entry which is preliminary data.</text>
</comment>
<dbReference type="SUPFAM" id="SSF48557">
    <property type="entry name" value="L-aspartase-like"/>
    <property type="match status" value="1"/>
</dbReference>
<dbReference type="PANTHER" id="PTHR43172">
    <property type="entry name" value="ADENYLOSUCCINATE LYASE"/>
    <property type="match status" value="1"/>
</dbReference>
<dbReference type="InterPro" id="IPR008948">
    <property type="entry name" value="L-Aspartase-like"/>
</dbReference>
<evidence type="ECO:0000259" key="2">
    <source>
        <dbReference type="Pfam" id="PF00206"/>
    </source>
</evidence>
<dbReference type="PANTHER" id="PTHR43172:SF2">
    <property type="entry name" value="ADENYLOSUCCINATE LYASE C-TERMINAL DOMAIN-CONTAINING PROTEIN"/>
    <property type="match status" value="1"/>
</dbReference>
<evidence type="ECO:0000313" key="4">
    <source>
        <dbReference type="Proteomes" id="UP000216885"/>
    </source>
</evidence>
<dbReference type="EMBL" id="NEVQ01000001">
    <property type="protein sequence ID" value="OZI67809.1"/>
    <property type="molecule type" value="Genomic_DNA"/>
</dbReference>
<protein>
    <submittedName>
        <fullName evidence="3">Fumarate lyase</fullName>
    </submittedName>
</protein>
<dbReference type="PRINTS" id="PR00149">
    <property type="entry name" value="FUMRATELYASE"/>
</dbReference>
<dbReference type="InterPro" id="IPR022761">
    <property type="entry name" value="Fumarate_lyase_N"/>
</dbReference>
<dbReference type="InterPro" id="IPR000362">
    <property type="entry name" value="Fumarate_lyase_fam"/>
</dbReference>
<accession>A0A261V113</accession>
<dbReference type="Proteomes" id="UP000216885">
    <property type="component" value="Unassembled WGS sequence"/>
</dbReference>
<dbReference type="Gene3D" id="1.10.275.10">
    <property type="entry name" value="Fumarase/aspartase (N-terminal domain)"/>
    <property type="match status" value="1"/>
</dbReference>
<proteinExistence type="inferred from homology"/>
<dbReference type="InterPro" id="IPR024083">
    <property type="entry name" value="Fumarase/histidase_N"/>
</dbReference>
<sequence>MTAGQPAMMASLIEESLTPNGSATLFTDAQWFDALLHFESGLARAQAACGLIPASAAAAISHACANVELERSAFVERAQRTGALGIGLVDPLRAFLAQHAKDAVPYLHWGTTTQDAVDTAHALLTKTALSALLQELTGLHAALRTLARTHAHTPILARSLLQPAQVTSFGLKCAQSAGAIQRSIEQLRALSEHALCVQLGGAVGNRATLGEQAQRVERALASELGLTACGHSWHTQRDTWMRLAMEAAVCAGSLAKLAKDWSLMSQFEVGELTEAPRGRTSSAMPHKRNAVYCMQAIAQTQPVPGIAANLLSAMPQAHERALGEWQAELSMWAPLWRHVYAAAAALRHSAEGLHVHSSRMQAHIDSLYEVVFSESCSDALAAITGSDAAQRAIERLAPQALAERLPLSALLVDWVQSQYGAEPAHAATQALAMATDPARAVQASAACCIALLADDLAHPMK</sequence>
<keyword evidence="3" id="KW-0456">Lyase</keyword>
<dbReference type="OrthoDB" id="9768878at2"/>
<reference evidence="3 4" key="1">
    <citation type="submission" date="2017-05" db="EMBL/GenBank/DDBJ databases">
        <title>Complete and WGS of Bordetella genogroups.</title>
        <authorList>
            <person name="Spilker T."/>
            <person name="LiPuma J."/>
        </authorList>
    </citation>
    <scope>NUCLEOTIDE SEQUENCE [LARGE SCALE GENOMIC DNA]</scope>
    <source>
        <strain evidence="3 4">AU9919</strain>
    </source>
</reference>
<name>A0A261V113_9BORD</name>
<dbReference type="AlphaFoldDB" id="A0A261V113"/>
<dbReference type="GO" id="GO:0016829">
    <property type="term" value="F:lyase activity"/>
    <property type="evidence" value="ECO:0007669"/>
    <property type="project" value="UniProtKB-KW"/>
</dbReference>
<evidence type="ECO:0000313" key="3">
    <source>
        <dbReference type="EMBL" id="OZI67809.1"/>
    </source>
</evidence>